<dbReference type="SUPFAM" id="SSF54637">
    <property type="entry name" value="Thioesterase/thiol ester dehydrase-isomerase"/>
    <property type="match status" value="1"/>
</dbReference>
<sequence length="231" mass="24416">MTQIVIDRRFNGPPDSGNGGYSTGAIAIAIGEPVKVRLVQPVPIDQTIDITRIADDRWDAHSNGVLIATAAISDVQTQPPAPSSWVEALGASHHYVGFGKHGFPSCFVCGPDRVEGDGLRIFPGSVPGTNQLAAPWKPDAALADSRGKVRPEFIWAALDCPGYFATCSPNPALLGELAVRIDHLPKADEPCVVTGWSIGVEGRKHRAGTAIFDADGACCAVGVATWIELKR</sequence>
<protein>
    <recommendedName>
        <fullName evidence="3">Thioesterase family protein</fullName>
    </recommendedName>
</protein>
<dbReference type="RefSeq" id="WP_221304100.1">
    <property type="nucleotide sequence ID" value="NZ_JACHHZ010000002.1"/>
</dbReference>
<dbReference type="InterPro" id="IPR029069">
    <property type="entry name" value="HotDog_dom_sf"/>
</dbReference>
<organism evidence="1 2">
    <name type="scientific">Povalibacter uvarum</name>
    <dbReference type="NCBI Taxonomy" id="732238"/>
    <lineage>
        <taxon>Bacteria</taxon>
        <taxon>Pseudomonadati</taxon>
        <taxon>Pseudomonadota</taxon>
        <taxon>Gammaproteobacteria</taxon>
        <taxon>Steroidobacterales</taxon>
        <taxon>Steroidobacteraceae</taxon>
        <taxon>Povalibacter</taxon>
    </lineage>
</organism>
<accession>A0A841HKP9</accession>
<gene>
    <name evidence="1" type="ORF">HNQ60_001676</name>
</gene>
<keyword evidence="2" id="KW-1185">Reference proteome</keyword>
<dbReference type="AlphaFoldDB" id="A0A841HKP9"/>
<name>A0A841HKP9_9GAMM</name>
<dbReference type="EMBL" id="JACHHZ010000002">
    <property type="protein sequence ID" value="MBB6092798.1"/>
    <property type="molecule type" value="Genomic_DNA"/>
</dbReference>
<evidence type="ECO:0000313" key="2">
    <source>
        <dbReference type="Proteomes" id="UP000588068"/>
    </source>
</evidence>
<dbReference type="Proteomes" id="UP000588068">
    <property type="component" value="Unassembled WGS sequence"/>
</dbReference>
<reference evidence="1 2" key="1">
    <citation type="submission" date="2020-08" db="EMBL/GenBank/DDBJ databases">
        <title>Genomic Encyclopedia of Type Strains, Phase IV (KMG-IV): sequencing the most valuable type-strain genomes for metagenomic binning, comparative biology and taxonomic classification.</title>
        <authorList>
            <person name="Goeker M."/>
        </authorList>
    </citation>
    <scope>NUCLEOTIDE SEQUENCE [LARGE SCALE GENOMIC DNA]</scope>
    <source>
        <strain evidence="1 2">DSM 26723</strain>
    </source>
</reference>
<evidence type="ECO:0000313" key="1">
    <source>
        <dbReference type="EMBL" id="MBB6092798.1"/>
    </source>
</evidence>
<comment type="caution">
    <text evidence="1">The sequence shown here is derived from an EMBL/GenBank/DDBJ whole genome shotgun (WGS) entry which is preliminary data.</text>
</comment>
<evidence type="ECO:0008006" key="3">
    <source>
        <dbReference type="Google" id="ProtNLM"/>
    </source>
</evidence>
<dbReference type="Gene3D" id="3.10.129.10">
    <property type="entry name" value="Hotdog Thioesterase"/>
    <property type="match status" value="1"/>
</dbReference>
<proteinExistence type="predicted"/>